<keyword evidence="2" id="KW-1133">Transmembrane helix</keyword>
<evidence type="ECO:0000313" key="3">
    <source>
        <dbReference type="EMBL" id="OWY96224.1"/>
    </source>
</evidence>
<keyword evidence="2" id="KW-0472">Membrane</keyword>
<reference evidence="4" key="1">
    <citation type="submission" date="2017-03" db="EMBL/GenBank/DDBJ databases">
        <title>Phytopthora megakarya and P. palmivora, two closely related causual agents of cacao black pod achieved similar genome size and gene model numbers by different mechanisms.</title>
        <authorList>
            <person name="Ali S."/>
            <person name="Shao J."/>
            <person name="Larry D.J."/>
            <person name="Kronmiller B."/>
            <person name="Shen D."/>
            <person name="Strem M.D."/>
            <person name="Melnick R.L."/>
            <person name="Guiltinan M.J."/>
            <person name="Tyler B.M."/>
            <person name="Meinhardt L.W."/>
            <person name="Bailey B.A."/>
        </authorList>
    </citation>
    <scope>NUCLEOTIDE SEQUENCE [LARGE SCALE GENOMIC DNA]</scope>
    <source>
        <strain evidence="4">zdho120</strain>
    </source>
</reference>
<dbReference type="EMBL" id="NBNE01011931">
    <property type="protein sequence ID" value="OWY96224.1"/>
    <property type="molecule type" value="Genomic_DNA"/>
</dbReference>
<keyword evidence="4" id="KW-1185">Reference proteome</keyword>
<comment type="caution">
    <text evidence="3">The sequence shown here is derived from an EMBL/GenBank/DDBJ whole genome shotgun (WGS) entry which is preliminary data.</text>
</comment>
<feature type="region of interest" description="Disordered" evidence="1">
    <location>
        <begin position="173"/>
        <end position="214"/>
    </location>
</feature>
<protein>
    <recommendedName>
        <fullName evidence="5">CASP-like protein</fullName>
    </recommendedName>
</protein>
<feature type="compositionally biased region" description="Basic and acidic residues" evidence="1">
    <location>
        <begin position="201"/>
        <end position="214"/>
    </location>
</feature>
<gene>
    <name evidence="3" type="ORF">PHMEG_00033561</name>
</gene>
<name>A0A225USW6_9STRA</name>
<dbReference type="AlphaFoldDB" id="A0A225USW6"/>
<feature type="transmembrane region" description="Helical" evidence="2">
    <location>
        <begin position="139"/>
        <end position="158"/>
    </location>
</feature>
<proteinExistence type="predicted"/>
<evidence type="ECO:0008006" key="5">
    <source>
        <dbReference type="Google" id="ProtNLM"/>
    </source>
</evidence>
<evidence type="ECO:0000313" key="4">
    <source>
        <dbReference type="Proteomes" id="UP000198211"/>
    </source>
</evidence>
<feature type="transmembrane region" description="Helical" evidence="2">
    <location>
        <begin position="50"/>
        <end position="70"/>
    </location>
</feature>
<evidence type="ECO:0000256" key="1">
    <source>
        <dbReference type="SAM" id="MobiDB-lite"/>
    </source>
</evidence>
<feature type="region of interest" description="Disordered" evidence="1">
    <location>
        <begin position="1"/>
        <end position="23"/>
    </location>
</feature>
<organism evidence="3 4">
    <name type="scientific">Phytophthora megakarya</name>
    <dbReference type="NCBI Taxonomy" id="4795"/>
    <lineage>
        <taxon>Eukaryota</taxon>
        <taxon>Sar</taxon>
        <taxon>Stramenopiles</taxon>
        <taxon>Oomycota</taxon>
        <taxon>Peronosporomycetes</taxon>
        <taxon>Peronosporales</taxon>
        <taxon>Peronosporaceae</taxon>
        <taxon>Phytophthora</taxon>
    </lineage>
</organism>
<feature type="transmembrane region" description="Helical" evidence="2">
    <location>
        <begin position="82"/>
        <end position="102"/>
    </location>
</feature>
<keyword evidence="2" id="KW-0812">Transmembrane</keyword>
<sequence length="214" mass="23856">MVKELRLTRRSKKKNSANDPPTVLTPEQKWWKAVRRLAQVQLGCSMLMQLSYVAFPAYNFSLALWCLLACTPSWSAKYTRLVPLHMIGISFSVVTDIIWMSLWVSGRVFFDQFCNANAVSIVSCGGASDHFPGCSTNQFALFTLILNFLAKIATVVSLQRVQATVKHRIKRHHVAAGKPSDGSSCSTVEVKPLPDTMNDAGQERISHNERDTVP</sequence>
<dbReference type="Proteomes" id="UP000198211">
    <property type="component" value="Unassembled WGS sequence"/>
</dbReference>
<accession>A0A225USW6</accession>
<evidence type="ECO:0000256" key="2">
    <source>
        <dbReference type="SAM" id="Phobius"/>
    </source>
</evidence>
<dbReference type="OrthoDB" id="76127at2759"/>